<sequence>MTIDETTVQGHCDPAFKTVREAFEDSFAHGRELGAALAVYADDRLVVDLWGGVADRRSGRPWLADTPCFGFSCTKAVTATAALLLAERGAYDLDGPVTDWWPEFGVHGKADVTAEHLLSHQAGLPALDGPVTAEEAADAAAMADRLAAQTPEWTPGQGHGYHPLTFGWLAGEIVRRHGGRSVGRFVRDEFAGDLDLWIGVPPDVLDRAARMSSGRHAAAKGAAPDDPVPVGADGGTVLNRLSTATGEQLDLMNRAFNNPDPGKGGYNNPVVLAAGWPGAGMVSTATALAGLYRDLVGGRVLRPDTLREGIRRRVDGPDRVTLMDSSFGLGYMRPSMVFFTPPAGQENAFGHAGAGGSVGLGDVEAGIGMAYLPNLMGTQLSGDVRAYRLIDAVYASLT</sequence>
<accession>A0A3D9ST88</accession>
<dbReference type="Proteomes" id="UP000256661">
    <property type="component" value="Unassembled WGS sequence"/>
</dbReference>
<reference evidence="2 3" key="1">
    <citation type="submission" date="2018-08" db="EMBL/GenBank/DDBJ databases">
        <title>Sequencing the genomes of 1000 actinobacteria strains.</title>
        <authorList>
            <person name="Klenk H.-P."/>
        </authorList>
    </citation>
    <scope>NUCLEOTIDE SEQUENCE [LARGE SCALE GENOMIC DNA]</scope>
    <source>
        <strain evidence="2 3">DSM 43927</strain>
    </source>
</reference>
<dbReference type="Pfam" id="PF00144">
    <property type="entry name" value="Beta-lactamase"/>
    <property type="match status" value="1"/>
</dbReference>
<evidence type="ECO:0000313" key="3">
    <source>
        <dbReference type="Proteomes" id="UP000256661"/>
    </source>
</evidence>
<dbReference type="EMBL" id="QTTT01000001">
    <property type="protein sequence ID" value="REE99179.1"/>
    <property type="molecule type" value="Genomic_DNA"/>
</dbReference>
<proteinExistence type="predicted"/>
<keyword evidence="3" id="KW-1185">Reference proteome</keyword>
<organism evidence="2 3">
    <name type="scientific">Thermomonospora umbrina</name>
    <dbReference type="NCBI Taxonomy" id="111806"/>
    <lineage>
        <taxon>Bacteria</taxon>
        <taxon>Bacillati</taxon>
        <taxon>Actinomycetota</taxon>
        <taxon>Actinomycetes</taxon>
        <taxon>Streptosporangiales</taxon>
        <taxon>Thermomonosporaceae</taxon>
        <taxon>Thermomonospora</taxon>
    </lineage>
</organism>
<dbReference type="PANTHER" id="PTHR43319:SF3">
    <property type="entry name" value="BETA-LACTAMASE-RELATED DOMAIN-CONTAINING PROTEIN"/>
    <property type="match status" value="1"/>
</dbReference>
<dbReference type="InterPro" id="IPR001466">
    <property type="entry name" value="Beta-lactam-related"/>
</dbReference>
<dbReference type="InterPro" id="IPR052907">
    <property type="entry name" value="Beta-lactamase/esterase"/>
</dbReference>
<dbReference type="Gene3D" id="3.40.710.10">
    <property type="entry name" value="DD-peptidase/beta-lactamase superfamily"/>
    <property type="match status" value="1"/>
</dbReference>
<dbReference type="SUPFAM" id="SSF56601">
    <property type="entry name" value="beta-lactamase/transpeptidase-like"/>
    <property type="match status" value="1"/>
</dbReference>
<feature type="domain" description="Beta-lactamase-related" evidence="1">
    <location>
        <begin position="21"/>
        <end position="392"/>
    </location>
</feature>
<dbReference type="RefSeq" id="WP_211328712.1">
    <property type="nucleotide sequence ID" value="NZ_QTTT01000001.1"/>
</dbReference>
<evidence type="ECO:0000313" key="2">
    <source>
        <dbReference type="EMBL" id="REE99179.1"/>
    </source>
</evidence>
<name>A0A3D9ST88_9ACTN</name>
<protein>
    <submittedName>
        <fullName evidence="2">CubicO group peptidase (Beta-lactamase class C family)</fullName>
    </submittedName>
</protein>
<dbReference type="AlphaFoldDB" id="A0A3D9ST88"/>
<gene>
    <name evidence="2" type="ORF">DFJ69_4686</name>
</gene>
<dbReference type="PANTHER" id="PTHR43319">
    <property type="entry name" value="BETA-LACTAMASE-RELATED"/>
    <property type="match status" value="1"/>
</dbReference>
<dbReference type="InterPro" id="IPR012338">
    <property type="entry name" value="Beta-lactam/transpept-like"/>
</dbReference>
<comment type="caution">
    <text evidence="2">The sequence shown here is derived from an EMBL/GenBank/DDBJ whole genome shotgun (WGS) entry which is preliminary data.</text>
</comment>
<evidence type="ECO:0000259" key="1">
    <source>
        <dbReference type="Pfam" id="PF00144"/>
    </source>
</evidence>